<dbReference type="RefSeq" id="WP_317982203.1">
    <property type="nucleotide sequence ID" value="NZ_BTCL01000034.1"/>
</dbReference>
<dbReference type="InterPro" id="IPR029151">
    <property type="entry name" value="Sensor-like_sf"/>
</dbReference>
<dbReference type="Gene3D" id="6.10.340.10">
    <property type="match status" value="1"/>
</dbReference>
<dbReference type="InterPro" id="IPR003660">
    <property type="entry name" value="HAMP_dom"/>
</dbReference>
<name>A0ABQ6NW36_9BACL</name>
<dbReference type="PANTHER" id="PTHR32089:SF112">
    <property type="entry name" value="LYSOZYME-LIKE PROTEIN-RELATED"/>
    <property type="match status" value="1"/>
</dbReference>
<dbReference type="SUPFAM" id="SSF103190">
    <property type="entry name" value="Sensory domain-like"/>
    <property type="match status" value="1"/>
</dbReference>
<keyword evidence="4 6" id="KW-0807">Transducer</keyword>
<dbReference type="PROSITE" id="PS50111">
    <property type="entry name" value="CHEMOTAXIS_TRANSDUC_2"/>
    <property type="match status" value="1"/>
</dbReference>
<evidence type="ECO:0000256" key="1">
    <source>
        <dbReference type="ARBA" id="ARBA00004236"/>
    </source>
</evidence>
<dbReference type="PROSITE" id="PS50885">
    <property type="entry name" value="HAMP"/>
    <property type="match status" value="1"/>
</dbReference>
<keyword evidence="2" id="KW-1003">Cell membrane</keyword>
<feature type="domain" description="Methyl-accepting transducer" evidence="8">
    <location>
        <begin position="298"/>
        <end position="534"/>
    </location>
</feature>
<dbReference type="SMART" id="SM00283">
    <property type="entry name" value="MA"/>
    <property type="match status" value="1"/>
</dbReference>
<dbReference type="SUPFAM" id="SSF58104">
    <property type="entry name" value="Methyl-accepting chemotaxis protein (MCP) signaling domain"/>
    <property type="match status" value="1"/>
</dbReference>
<dbReference type="PANTHER" id="PTHR32089">
    <property type="entry name" value="METHYL-ACCEPTING CHEMOTAXIS PROTEIN MCPB"/>
    <property type="match status" value="1"/>
</dbReference>
<comment type="similarity">
    <text evidence="5">Belongs to the methyl-accepting chemotaxis (MCP) protein family.</text>
</comment>
<evidence type="ECO:0000313" key="11">
    <source>
        <dbReference type="Proteomes" id="UP001285921"/>
    </source>
</evidence>
<comment type="subcellular location">
    <subcellularLocation>
        <location evidence="1">Cell membrane</location>
    </subcellularLocation>
</comment>
<dbReference type="PRINTS" id="PR00260">
    <property type="entry name" value="CHEMTRNSDUCR"/>
</dbReference>
<evidence type="ECO:0000256" key="7">
    <source>
        <dbReference type="SAM" id="Phobius"/>
    </source>
</evidence>
<feature type="domain" description="HAMP" evidence="9">
    <location>
        <begin position="217"/>
        <end position="275"/>
    </location>
</feature>
<comment type="caution">
    <text evidence="10">The sequence shown here is derived from an EMBL/GenBank/DDBJ whole genome shotgun (WGS) entry which is preliminary data.</text>
</comment>
<dbReference type="SMART" id="SM00304">
    <property type="entry name" value="HAMP"/>
    <property type="match status" value="1"/>
</dbReference>
<keyword evidence="11" id="KW-1185">Reference proteome</keyword>
<keyword evidence="7" id="KW-0812">Transmembrane</keyword>
<evidence type="ECO:0000256" key="5">
    <source>
        <dbReference type="ARBA" id="ARBA00029447"/>
    </source>
</evidence>
<sequence length="584" mass="63424">MYMFRSRLILKLAVMILAILVLLSSALIYIQVQNTKKASEEAIGNFNIHMAEAYAGQFDVSAYADFLKDQKENDLYWSIREQMNEYRERIGAMYVYTVQINDKGEPILLIDGQPKDSDSASPIGEVTDIPSDAIGKLNNGETAKSGIIRNEEYGDYISSYAPLRDAGGKMIGVLGIDTDVSVSKTIYKDVIGDSVPLFIIMGVLTLLVFLFIAFFLARTLRPLGVIVKGAEAIAHGNLAEARQQLQVTKVKSKDEIGQVYSAMTQMIARLGVTLEDVVRDMALTTQSIVHSTEQFGTEAAQMVAMNEKLEHSVTTMADGARHQRIGAEESASSMEDITQAIQRVSEASMQVSSVSHEALESAEYGRESIHGLRQQVELMALVAKQTADSVELLQTYMQQIEPVLQSITSISDQTKLLALNASIEAARAGEHGSGFAIVAGEVRKLAEASAISASQVTSLLEQIGQESVHIGARMQAGSVEMVKGTELSGRVEALFDRTMDQFIHVNSQIQEISAAAEEVLAGSEEVAASVEQIAQISRTTADSSATLEQMSKHQLEAAKRIADTTEQLKSRSAGLEAAVGKFKL</sequence>
<dbReference type="CDD" id="cd06225">
    <property type="entry name" value="HAMP"/>
    <property type="match status" value="1"/>
</dbReference>
<dbReference type="InterPro" id="IPR004090">
    <property type="entry name" value="Chemotax_Me-accpt_rcpt"/>
</dbReference>
<evidence type="ECO:0000259" key="9">
    <source>
        <dbReference type="PROSITE" id="PS50885"/>
    </source>
</evidence>
<dbReference type="Gene3D" id="1.10.287.950">
    <property type="entry name" value="Methyl-accepting chemotaxis protein"/>
    <property type="match status" value="1"/>
</dbReference>
<evidence type="ECO:0000256" key="3">
    <source>
        <dbReference type="ARBA" id="ARBA00023136"/>
    </source>
</evidence>
<reference evidence="10 11" key="1">
    <citation type="submission" date="2023-05" db="EMBL/GenBank/DDBJ databases">
        <title>Draft genome of Paenibacillus sp. CCS26.</title>
        <authorList>
            <person name="Akita H."/>
            <person name="Shinto Y."/>
            <person name="Kimura Z."/>
        </authorList>
    </citation>
    <scope>NUCLEOTIDE SEQUENCE [LARGE SCALE GENOMIC DNA]</scope>
    <source>
        <strain evidence="10 11">CCS26</strain>
    </source>
</reference>
<accession>A0ABQ6NW36</accession>
<keyword evidence="7" id="KW-1133">Transmembrane helix</keyword>
<dbReference type="EMBL" id="BTCL01000034">
    <property type="protein sequence ID" value="GMK48709.1"/>
    <property type="molecule type" value="Genomic_DNA"/>
</dbReference>
<evidence type="ECO:0000256" key="6">
    <source>
        <dbReference type="PROSITE-ProRule" id="PRU00284"/>
    </source>
</evidence>
<evidence type="ECO:0000259" key="8">
    <source>
        <dbReference type="PROSITE" id="PS50111"/>
    </source>
</evidence>
<gene>
    <name evidence="10" type="ORF">PghCCS26_58390</name>
</gene>
<protein>
    <submittedName>
        <fullName evidence="10">Methyl-accepting chemotaxis protein</fullName>
    </submittedName>
</protein>
<feature type="transmembrane region" description="Helical" evidence="7">
    <location>
        <begin position="195"/>
        <end position="217"/>
    </location>
</feature>
<dbReference type="Pfam" id="PF00672">
    <property type="entry name" value="HAMP"/>
    <property type="match status" value="1"/>
</dbReference>
<keyword evidence="3 7" id="KW-0472">Membrane</keyword>
<organism evidence="10 11">
    <name type="scientific">Paenibacillus glycanilyticus</name>
    <dbReference type="NCBI Taxonomy" id="126569"/>
    <lineage>
        <taxon>Bacteria</taxon>
        <taxon>Bacillati</taxon>
        <taxon>Bacillota</taxon>
        <taxon>Bacilli</taxon>
        <taxon>Bacillales</taxon>
        <taxon>Paenibacillaceae</taxon>
        <taxon>Paenibacillus</taxon>
    </lineage>
</organism>
<dbReference type="Proteomes" id="UP001285921">
    <property type="component" value="Unassembled WGS sequence"/>
</dbReference>
<proteinExistence type="inferred from homology"/>
<evidence type="ECO:0000256" key="4">
    <source>
        <dbReference type="ARBA" id="ARBA00023224"/>
    </source>
</evidence>
<evidence type="ECO:0000313" key="10">
    <source>
        <dbReference type="EMBL" id="GMK48709.1"/>
    </source>
</evidence>
<dbReference type="InterPro" id="IPR004089">
    <property type="entry name" value="MCPsignal_dom"/>
</dbReference>
<dbReference type="Pfam" id="PF00015">
    <property type="entry name" value="MCPsignal"/>
    <property type="match status" value="1"/>
</dbReference>
<evidence type="ECO:0000256" key="2">
    <source>
        <dbReference type="ARBA" id="ARBA00022475"/>
    </source>
</evidence>